<accession>A0A9Y2NEG0</accession>
<dbReference type="Proteomes" id="UP001239397">
    <property type="component" value="Chromosome"/>
</dbReference>
<name>A0A9Y2NEG0_9PSEU</name>
<protein>
    <submittedName>
        <fullName evidence="1">Uncharacterized protein</fullName>
    </submittedName>
</protein>
<proteinExistence type="predicted"/>
<evidence type="ECO:0000313" key="1">
    <source>
        <dbReference type="EMBL" id="WIX98648.1"/>
    </source>
</evidence>
<dbReference type="KEGG" id="amog:QRX60_31875"/>
<evidence type="ECO:0000313" key="2">
    <source>
        <dbReference type="Proteomes" id="UP001239397"/>
    </source>
</evidence>
<keyword evidence="2" id="KW-1185">Reference proteome</keyword>
<sequence>MNLNFTELTPEQWITRITRQHDAQIPELETLDSYYKGSQSLAYMHPELLCPARLLDRASPDHPEMTMS</sequence>
<organism evidence="1 2">
    <name type="scientific">Amycolatopsis mongoliensis</name>
    <dbReference type="NCBI Taxonomy" id="715475"/>
    <lineage>
        <taxon>Bacteria</taxon>
        <taxon>Bacillati</taxon>
        <taxon>Actinomycetota</taxon>
        <taxon>Actinomycetes</taxon>
        <taxon>Pseudonocardiales</taxon>
        <taxon>Pseudonocardiaceae</taxon>
        <taxon>Amycolatopsis</taxon>
    </lineage>
</organism>
<reference evidence="1 2" key="1">
    <citation type="submission" date="2023-06" db="EMBL/GenBank/DDBJ databases">
        <authorList>
            <person name="Oyuntsetseg B."/>
            <person name="Kim S.B."/>
        </authorList>
    </citation>
    <scope>NUCLEOTIDE SEQUENCE [LARGE SCALE GENOMIC DNA]</scope>
    <source>
        <strain evidence="1 2">4-36</strain>
    </source>
</reference>
<gene>
    <name evidence="1" type="ORF">QRX60_31875</name>
</gene>
<dbReference type="RefSeq" id="WP_285995132.1">
    <property type="nucleotide sequence ID" value="NZ_CP127295.1"/>
</dbReference>
<dbReference type="EMBL" id="CP127295">
    <property type="protein sequence ID" value="WIX98648.1"/>
    <property type="molecule type" value="Genomic_DNA"/>
</dbReference>
<dbReference type="AlphaFoldDB" id="A0A9Y2NEG0"/>